<feature type="domain" description="Large ribosomal subunit protein uL6 alpha-beta" evidence="9">
    <location>
        <begin position="12"/>
        <end position="82"/>
    </location>
</feature>
<keyword evidence="4 6" id="KW-0689">Ribosomal protein</keyword>
<dbReference type="FunFam" id="3.90.930.12:FF:000002">
    <property type="entry name" value="50S ribosomal protein L6"/>
    <property type="match status" value="1"/>
</dbReference>
<evidence type="ECO:0000256" key="6">
    <source>
        <dbReference type="HAMAP-Rule" id="MF_01365"/>
    </source>
</evidence>
<dbReference type="InterPro" id="IPR036789">
    <property type="entry name" value="Ribosomal_uL6-like_a/b-dom_sf"/>
</dbReference>
<dbReference type="GO" id="GO:0019843">
    <property type="term" value="F:rRNA binding"/>
    <property type="evidence" value="ECO:0007669"/>
    <property type="project" value="UniProtKB-UniRule"/>
</dbReference>
<evidence type="ECO:0000256" key="5">
    <source>
        <dbReference type="ARBA" id="ARBA00023274"/>
    </source>
</evidence>
<comment type="subunit">
    <text evidence="6">Part of the 50S ribosomal subunit.</text>
</comment>
<name>A0A2D2PYX4_PARLV</name>
<dbReference type="EMBL" id="CP018092">
    <property type="protein sequence ID" value="ATS17446.1"/>
    <property type="molecule type" value="Genomic_DNA"/>
</dbReference>
<dbReference type="PANTHER" id="PTHR11655">
    <property type="entry name" value="60S/50S RIBOSOMAL PROTEIN L6/L9"/>
    <property type="match status" value="1"/>
</dbReference>
<evidence type="ECO:0000256" key="1">
    <source>
        <dbReference type="ARBA" id="ARBA00009356"/>
    </source>
</evidence>
<dbReference type="PIRSF" id="PIRSF002162">
    <property type="entry name" value="Ribosomal_L6"/>
    <property type="match status" value="1"/>
</dbReference>
<evidence type="ECO:0000313" key="10">
    <source>
        <dbReference type="EMBL" id="ATS17446.1"/>
    </source>
</evidence>
<dbReference type="SUPFAM" id="SSF56053">
    <property type="entry name" value="Ribosomal protein L6"/>
    <property type="match status" value="2"/>
</dbReference>
<dbReference type="HAMAP" id="MF_01365_B">
    <property type="entry name" value="Ribosomal_uL6_B"/>
    <property type="match status" value="1"/>
</dbReference>
<dbReference type="InterPro" id="IPR002358">
    <property type="entry name" value="Ribosomal_uL6_CS"/>
</dbReference>
<evidence type="ECO:0000259" key="9">
    <source>
        <dbReference type="Pfam" id="PF00347"/>
    </source>
</evidence>
<dbReference type="RefSeq" id="WP_099797588.1">
    <property type="nucleotide sequence ID" value="NZ_CP018092.1"/>
</dbReference>
<dbReference type="PRINTS" id="PR00059">
    <property type="entry name" value="RIBOSOMALL6"/>
</dbReference>
<dbReference type="Proteomes" id="UP000231057">
    <property type="component" value="Chromosome"/>
</dbReference>
<evidence type="ECO:0000256" key="3">
    <source>
        <dbReference type="ARBA" id="ARBA00022884"/>
    </source>
</evidence>
<reference evidence="10 11" key="1">
    <citation type="submission" date="2016-11" db="EMBL/GenBank/DDBJ databases">
        <title>Complete genome sequence of thermophilic cyanobacteria strain Synechococcus sp. PCC6715.</title>
        <authorList>
            <person name="Tang J."/>
            <person name="Daroch M."/>
            <person name="Liang Y."/>
            <person name="Jiang D."/>
            <person name="Shah M."/>
        </authorList>
    </citation>
    <scope>NUCLEOTIDE SEQUENCE [LARGE SCALE GENOMIC DNA]</scope>
    <source>
        <strain evidence="10 11">PCC 6715</strain>
    </source>
</reference>
<dbReference type="GO" id="GO:0022625">
    <property type="term" value="C:cytosolic large ribosomal subunit"/>
    <property type="evidence" value="ECO:0007669"/>
    <property type="project" value="UniProtKB-UniRule"/>
</dbReference>
<keyword evidence="5 6" id="KW-0687">Ribonucleoprotein</keyword>
<gene>
    <name evidence="6" type="primary">rplF</name>
    <name evidence="6" type="synonym">rpl6</name>
    <name evidence="10" type="ORF">BRW62_00325</name>
</gene>
<accession>A0A2D2PYX4</accession>
<keyword evidence="11" id="KW-1185">Reference proteome</keyword>
<sequence>MSRIGKRPIPLPKNVTLTLEGQQVTVKGPKGQLSRVLPPEVTVSQEGETILVQRRDESRTAKERHGLCRTLVANMVEGVAQGFTKKLEIQGVGYRAQQQGKNLVLSMGYSHPVEITPPDGITLEIEDNQGKKVQQGTIVLVSGIDKELVGNLAAQIRGVRPPEPYKGKGIRYSGEFVRRKVGKTGKK</sequence>
<evidence type="ECO:0000256" key="4">
    <source>
        <dbReference type="ARBA" id="ARBA00022980"/>
    </source>
</evidence>
<dbReference type="Gene3D" id="3.90.930.12">
    <property type="entry name" value="Ribosomal protein L6, alpha-beta domain"/>
    <property type="match status" value="2"/>
</dbReference>
<protein>
    <recommendedName>
        <fullName evidence="6">Large ribosomal subunit protein uL6</fullName>
    </recommendedName>
</protein>
<comment type="function">
    <text evidence="6 8">This protein binds to the 23S rRNA, and is important in its secondary structure. It is located near the subunit interface in the base of the L7/L12 stalk, and near the tRNA binding site of the peptidyltransferase center.</text>
</comment>
<dbReference type="FunFam" id="3.90.930.12:FF:000001">
    <property type="entry name" value="50S ribosomal protein L6"/>
    <property type="match status" value="1"/>
</dbReference>
<feature type="domain" description="Large ribosomal subunit protein uL6 alpha-beta" evidence="9">
    <location>
        <begin position="91"/>
        <end position="172"/>
    </location>
</feature>
<dbReference type="PANTHER" id="PTHR11655:SF14">
    <property type="entry name" value="LARGE RIBOSOMAL SUBUNIT PROTEIN UL6M"/>
    <property type="match status" value="1"/>
</dbReference>
<organism evidence="10 11">
    <name type="scientific">Parathermosynechococcus lividus PCC 6715</name>
    <dbReference type="NCBI Taxonomy" id="1917166"/>
    <lineage>
        <taxon>Bacteria</taxon>
        <taxon>Bacillati</taxon>
        <taxon>Cyanobacteriota</taxon>
        <taxon>Cyanophyceae</taxon>
        <taxon>Acaryochloridales</taxon>
        <taxon>Thermosynechococcaceae</taxon>
        <taxon>Parathermosynechococcus</taxon>
    </lineage>
</organism>
<dbReference type="InterPro" id="IPR000702">
    <property type="entry name" value="Ribosomal_uL6-like"/>
</dbReference>
<dbReference type="PROSITE" id="PS00525">
    <property type="entry name" value="RIBOSOMAL_L6_1"/>
    <property type="match status" value="1"/>
</dbReference>
<evidence type="ECO:0000256" key="8">
    <source>
        <dbReference type="RuleBase" id="RU003870"/>
    </source>
</evidence>
<dbReference type="InterPro" id="IPR020040">
    <property type="entry name" value="Ribosomal_uL6_a/b-dom"/>
</dbReference>
<dbReference type="KEGG" id="slw:BRW62_00325"/>
<dbReference type="GO" id="GO:0002181">
    <property type="term" value="P:cytoplasmic translation"/>
    <property type="evidence" value="ECO:0007669"/>
    <property type="project" value="TreeGrafter"/>
</dbReference>
<dbReference type="NCBIfam" id="TIGR03654">
    <property type="entry name" value="L6_bact"/>
    <property type="match status" value="1"/>
</dbReference>
<evidence type="ECO:0000256" key="2">
    <source>
        <dbReference type="ARBA" id="ARBA00022730"/>
    </source>
</evidence>
<reference evidence="11" key="2">
    <citation type="journal article" date="2022" name="Front. Microbiol.">
        <title>Comparative Genomic Analysis Revealed Distinct Molecular Components and Organization of CO2-Concentrating Mechanism in Thermophilic Cyanobacteria.</title>
        <authorList>
            <person name="Tang J."/>
            <person name="Zhou H."/>
            <person name="Yao D."/>
            <person name="Riaz S."/>
            <person name="You D."/>
            <person name="Klepacz-Smolka A."/>
            <person name="Daroch M."/>
        </authorList>
    </citation>
    <scope>NUCLEOTIDE SEQUENCE [LARGE SCALE GENOMIC DNA]</scope>
    <source>
        <strain evidence="11">PCC 6715</strain>
    </source>
</reference>
<dbReference type="OrthoDB" id="9805007at2"/>
<evidence type="ECO:0000313" key="11">
    <source>
        <dbReference type="Proteomes" id="UP000231057"/>
    </source>
</evidence>
<keyword evidence="3 6" id="KW-0694">RNA-binding</keyword>
<dbReference type="InterPro" id="IPR019906">
    <property type="entry name" value="Ribosomal_uL6_bac-type"/>
</dbReference>
<comment type="similarity">
    <text evidence="1 6 7">Belongs to the universal ribosomal protein uL6 family.</text>
</comment>
<evidence type="ECO:0000256" key="7">
    <source>
        <dbReference type="RuleBase" id="RU003869"/>
    </source>
</evidence>
<keyword evidence="2 6" id="KW-0699">rRNA-binding</keyword>
<dbReference type="GO" id="GO:0003735">
    <property type="term" value="F:structural constituent of ribosome"/>
    <property type="evidence" value="ECO:0007669"/>
    <property type="project" value="UniProtKB-UniRule"/>
</dbReference>
<dbReference type="AlphaFoldDB" id="A0A2D2PYX4"/>
<dbReference type="Pfam" id="PF00347">
    <property type="entry name" value="Ribosomal_L6"/>
    <property type="match status" value="2"/>
</dbReference>
<proteinExistence type="inferred from homology"/>